<proteinExistence type="predicted"/>
<keyword evidence="2" id="KW-1185">Reference proteome</keyword>
<dbReference type="EMBL" id="JAKIKS010000080">
    <property type="protein sequence ID" value="MCL1126255.1"/>
    <property type="molecule type" value="Genomic_DNA"/>
</dbReference>
<sequence>MNNKMDTNSTFISSAGNKLQLNLSYVHCSVTGDHQNNGDDLYIKYRADSQTIDTRYPTDKGSVFVYDLKAGQNASMNIIIEFTNSVRVELYDVDGAGDESLGSVTYSTDDLLDVELIDDTNSPHDGQYQFHSSISTIAKKMVG</sequence>
<name>A0ABT0LFK7_9GAMM</name>
<evidence type="ECO:0000313" key="2">
    <source>
        <dbReference type="Proteomes" id="UP001203423"/>
    </source>
</evidence>
<organism evidence="1 2">
    <name type="scientific">Shewanella surugensis</name>
    <dbReference type="NCBI Taxonomy" id="212020"/>
    <lineage>
        <taxon>Bacteria</taxon>
        <taxon>Pseudomonadati</taxon>
        <taxon>Pseudomonadota</taxon>
        <taxon>Gammaproteobacteria</taxon>
        <taxon>Alteromonadales</taxon>
        <taxon>Shewanellaceae</taxon>
        <taxon>Shewanella</taxon>
    </lineage>
</organism>
<protein>
    <submittedName>
        <fullName evidence="1">Uncharacterized protein</fullName>
    </submittedName>
</protein>
<comment type="caution">
    <text evidence="1">The sequence shown here is derived from an EMBL/GenBank/DDBJ whole genome shotgun (WGS) entry which is preliminary data.</text>
</comment>
<dbReference type="RefSeq" id="WP_248941644.1">
    <property type="nucleotide sequence ID" value="NZ_JAKIKS010000080.1"/>
</dbReference>
<dbReference type="Proteomes" id="UP001203423">
    <property type="component" value="Unassembled WGS sequence"/>
</dbReference>
<reference evidence="1 2" key="1">
    <citation type="submission" date="2022-01" db="EMBL/GenBank/DDBJ databases">
        <title>Whole genome-based taxonomy of the Shewanellaceae.</title>
        <authorList>
            <person name="Martin-Rodriguez A.J."/>
        </authorList>
    </citation>
    <scope>NUCLEOTIDE SEQUENCE [LARGE SCALE GENOMIC DNA]</scope>
    <source>
        <strain evidence="1 2">DSM 17177</strain>
    </source>
</reference>
<gene>
    <name evidence="1" type="ORF">L2764_17660</name>
</gene>
<evidence type="ECO:0000313" key="1">
    <source>
        <dbReference type="EMBL" id="MCL1126255.1"/>
    </source>
</evidence>
<accession>A0ABT0LFK7</accession>